<evidence type="ECO:0000256" key="4">
    <source>
        <dbReference type="SAM" id="MobiDB-lite"/>
    </source>
</evidence>
<protein>
    <recommendedName>
        <fullName evidence="3">DNA polymerase epsilon subunit 3</fullName>
    </recommendedName>
</protein>
<dbReference type="Gene3D" id="1.10.20.10">
    <property type="entry name" value="Histone, subunit A"/>
    <property type="match status" value="1"/>
</dbReference>
<dbReference type="GO" id="GO:0046982">
    <property type="term" value="F:protein heterodimerization activity"/>
    <property type="evidence" value="ECO:0007669"/>
    <property type="project" value="InterPro"/>
</dbReference>
<gene>
    <name evidence="6" type="ORF">Pmani_012754</name>
</gene>
<dbReference type="Proteomes" id="UP001292094">
    <property type="component" value="Unassembled WGS sequence"/>
</dbReference>
<evidence type="ECO:0000256" key="3">
    <source>
        <dbReference type="ARBA" id="ARBA00039793"/>
    </source>
</evidence>
<evidence type="ECO:0000259" key="5">
    <source>
        <dbReference type="Pfam" id="PF00808"/>
    </source>
</evidence>
<feature type="region of interest" description="Disordered" evidence="4">
    <location>
        <begin position="118"/>
        <end position="178"/>
    </location>
</feature>
<dbReference type="GO" id="GO:0006974">
    <property type="term" value="P:DNA damage response"/>
    <property type="evidence" value="ECO:0007669"/>
    <property type="project" value="TreeGrafter"/>
</dbReference>
<evidence type="ECO:0000313" key="6">
    <source>
        <dbReference type="EMBL" id="KAK4316049.1"/>
    </source>
</evidence>
<sequence>MIHYYPSFTRHIRHKYIDTVQYKLTKMAERPEDLNLPNAVITRIIKDSLPEGVAIAKEARSAIAKAASVFVLFTTSSANNLAQKNKKKTVNAQDIFNALTEMEFEKFIEPLQESLEVHKKTQQSKKEQKEAKAKAKKAQESETTGAVEESGADNIEETSTEDAVETDKENGLRPETVD</sequence>
<keyword evidence="7" id="KW-1185">Reference proteome</keyword>
<name>A0AAE1PYP6_9EUCA</name>
<evidence type="ECO:0000256" key="1">
    <source>
        <dbReference type="ARBA" id="ARBA00004123"/>
    </source>
</evidence>
<dbReference type="InterPro" id="IPR003958">
    <property type="entry name" value="CBFA_NFYB_domain"/>
</dbReference>
<dbReference type="InterPro" id="IPR051377">
    <property type="entry name" value="DNA_Pol-Epsilon_Subunit"/>
</dbReference>
<dbReference type="CDD" id="cd22928">
    <property type="entry name" value="HFD_POLE3_DPB4"/>
    <property type="match status" value="1"/>
</dbReference>
<accession>A0AAE1PYP6</accession>
<dbReference type="PANTHER" id="PTHR46172">
    <property type="entry name" value="DNA POLYMERASE EPSILON SUBUNIT 3"/>
    <property type="match status" value="1"/>
</dbReference>
<feature type="domain" description="Transcription factor CBF/NF-Y/archaeal histone" evidence="5">
    <location>
        <begin position="35"/>
        <end position="99"/>
    </location>
</feature>
<evidence type="ECO:0000313" key="7">
    <source>
        <dbReference type="Proteomes" id="UP001292094"/>
    </source>
</evidence>
<dbReference type="EMBL" id="JAWZYT010001048">
    <property type="protein sequence ID" value="KAK4316049.1"/>
    <property type="molecule type" value="Genomic_DNA"/>
</dbReference>
<feature type="compositionally biased region" description="Acidic residues" evidence="4">
    <location>
        <begin position="150"/>
        <end position="164"/>
    </location>
</feature>
<feature type="compositionally biased region" description="Basic and acidic residues" evidence="4">
    <location>
        <begin position="118"/>
        <end position="140"/>
    </location>
</feature>
<keyword evidence="2" id="KW-0539">Nucleus</keyword>
<dbReference type="PANTHER" id="PTHR46172:SF1">
    <property type="entry name" value="DNA POLYMERASE EPSILON SUBUNIT 3"/>
    <property type="match status" value="1"/>
</dbReference>
<comment type="subcellular location">
    <subcellularLocation>
        <location evidence="1">Nucleus</location>
    </subcellularLocation>
</comment>
<dbReference type="GO" id="GO:0008622">
    <property type="term" value="C:epsilon DNA polymerase complex"/>
    <property type="evidence" value="ECO:0007669"/>
    <property type="project" value="TreeGrafter"/>
</dbReference>
<dbReference type="SUPFAM" id="SSF47113">
    <property type="entry name" value="Histone-fold"/>
    <property type="match status" value="1"/>
</dbReference>
<feature type="compositionally biased region" description="Basic and acidic residues" evidence="4">
    <location>
        <begin position="165"/>
        <end position="178"/>
    </location>
</feature>
<proteinExistence type="predicted"/>
<comment type="caution">
    <text evidence="6">The sequence shown here is derived from an EMBL/GenBank/DDBJ whole genome shotgun (WGS) entry which is preliminary data.</text>
</comment>
<dbReference type="AlphaFoldDB" id="A0AAE1PYP6"/>
<dbReference type="GO" id="GO:0031490">
    <property type="term" value="F:chromatin DNA binding"/>
    <property type="evidence" value="ECO:0007669"/>
    <property type="project" value="TreeGrafter"/>
</dbReference>
<evidence type="ECO:0000256" key="2">
    <source>
        <dbReference type="ARBA" id="ARBA00023242"/>
    </source>
</evidence>
<organism evidence="6 7">
    <name type="scientific">Petrolisthes manimaculis</name>
    <dbReference type="NCBI Taxonomy" id="1843537"/>
    <lineage>
        <taxon>Eukaryota</taxon>
        <taxon>Metazoa</taxon>
        <taxon>Ecdysozoa</taxon>
        <taxon>Arthropoda</taxon>
        <taxon>Crustacea</taxon>
        <taxon>Multicrustacea</taxon>
        <taxon>Malacostraca</taxon>
        <taxon>Eumalacostraca</taxon>
        <taxon>Eucarida</taxon>
        <taxon>Decapoda</taxon>
        <taxon>Pleocyemata</taxon>
        <taxon>Anomura</taxon>
        <taxon>Galatheoidea</taxon>
        <taxon>Porcellanidae</taxon>
        <taxon>Petrolisthes</taxon>
    </lineage>
</organism>
<dbReference type="GO" id="GO:0006272">
    <property type="term" value="P:leading strand elongation"/>
    <property type="evidence" value="ECO:0007669"/>
    <property type="project" value="TreeGrafter"/>
</dbReference>
<dbReference type="GO" id="GO:0031507">
    <property type="term" value="P:heterochromatin formation"/>
    <property type="evidence" value="ECO:0007669"/>
    <property type="project" value="TreeGrafter"/>
</dbReference>
<reference evidence="6" key="1">
    <citation type="submission" date="2023-11" db="EMBL/GenBank/DDBJ databases">
        <title>Genome assemblies of two species of porcelain crab, Petrolisthes cinctipes and Petrolisthes manimaculis (Anomura: Porcellanidae).</title>
        <authorList>
            <person name="Angst P."/>
        </authorList>
    </citation>
    <scope>NUCLEOTIDE SEQUENCE</scope>
    <source>
        <strain evidence="6">PB745_02</strain>
        <tissue evidence="6">Gill</tissue>
    </source>
</reference>
<dbReference type="InterPro" id="IPR009072">
    <property type="entry name" value="Histone-fold"/>
</dbReference>
<dbReference type="GO" id="GO:0008623">
    <property type="term" value="C:CHRAC"/>
    <property type="evidence" value="ECO:0007669"/>
    <property type="project" value="TreeGrafter"/>
</dbReference>
<dbReference type="Pfam" id="PF00808">
    <property type="entry name" value="CBFD_NFYB_HMF"/>
    <property type="match status" value="1"/>
</dbReference>